<keyword evidence="2" id="KW-1185">Reference proteome</keyword>
<name>A0A9X2CKK7_9FLAO</name>
<accession>A0A9X2CKK7</accession>
<evidence type="ECO:0000313" key="2">
    <source>
        <dbReference type="Proteomes" id="UP001139521"/>
    </source>
</evidence>
<evidence type="ECO:0000313" key="1">
    <source>
        <dbReference type="EMBL" id="MCL6217530.1"/>
    </source>
</evidence>
<dbReference type="Proteomes" id="UP001139521">
    <property type="component" value="Unassembled WGS sequence"/>
</dbReference>
<dbReference type="RefSeq" id="WP_249600508.1">
    <property type="nucleotide sequence ID" value="NZ_JAKHSK010000004.1"/>
</dbReference>
<reference evidence="1" key="1">
    <citation type="submission" date="2022-01" db="EMBL/GenBank/DDBJ databases">
        <title>Genome sequencing of Zunongwangia sp. M21534 genome.</title>
        <authorList>
            <person name="Chen Y."/>
            <person name="Dong C."/>
            <person name="Shao Z."/>
        </authorList>
    </citation>
    <scope>NUCLEOTIDE SEQUENCE</scope>
    <source>
        <strain evidence="1">MCCC M21534</strain>
    </source>
</reference>
<gene>
    <name evidence="1" type="ORF">L1967_04400</name>
</gene>
<protein>
    <recommendedName>
        <fullName evidence="3">MG2 domain-containing protein</fullName>
    </recommendedName>
</protein>
<organism evidence="1 2">
    <name type="scientific">Zunongwangia pacifica</name>
    <dbReference type="NCBI Taxonomy" id="2911062"/>
    <lineage>
        <taxon>Bacteria</taxon>
        <taxon>Pseudomonadati</taxon>
        <taxon>Bacteroidota</taxon>
        <taxon>Flavobacteriia</taxon>
        <taxon>Flavobacteriales</taxon>
        <taxon>Flavobacteriaceae</taxon>
        <taxon>Zunongwangia</taxon>
    </lineage>
</organism>
<evidence type="ECO:0008006" key="3">
    <source>
        <dbReference type="Google" id="ProtNLM"/>
    </source>
</evidence>
<dbReference type="EMBL" id="JAKHSK010000004">
    <property type="protein sequence ID" value="MCL6217530.1"/>
    <property type="molecule type" value="Genomic_DNA"/>
</dbReference>
<dbReference type="AlphaFoldDB" id="A0A9X2CKK7"/>
<dbReference type="Gene3D" id="2.60.40.1930">
    <property type="match status" value="1"/>
</dbReference>
<proteinExistence type="predicted"/>
<sequence length="909" mass="103507">MYRKIPKSHLTALLLKFKTSLCIFIIISKVSPTIAQQDIYAQEALAEKIYIQTDRKTYTQGETVWFRGIVTQAKDNVLSALSGILRVELIDPFETIVGEKLIKLSDGLGSNFIDIEDFYTPGIYQLRAYTQWDQNFGTDFIFTTYLKIVENNLPNSLVKKLETDTKDATRFLFNPKLLDSEVGLKFQLEITYDDQVKKRTIRKNSSDNFLLEEKFPEETKWVHFKMLTDSGKEWRETLSLTRPAVDIQFLPEGGNLISGMSNLLGFKALDENGNGVAVSGTIYDAQDNLVTSFKSNKLGMGRVYVFPNETTTYRVALANPYHDIPLTYTFPSVTEKGSTLSVNQIGGNIAVHLNSTQFKTDSVLVAVSSRGMVIGEIVRKMEEGKETLYFSKESLPTGILVFTLKDKEKNPLAERLFFNDLKAETFNFDMILPKNLYKTREEVNLQLNSQELSIDTSWTGSASVLVIPEELTNEHSIWSYFMLSSELRGRVEKPSFYFKGTKLINPVELDNLLLTQGWRGYTFNTPPNDQKMNFLPEFTLGIKGEIAALFDKDKMKEDVNVSLMVFGEEQTFYNQKTDSLGKFQFLLPPMEGRRVRAVLQTKNDAGKNRNYSLSLDVLSKPKIQYDRSYTFTNQKDSIQTTLNKTNEERKRGNYFDYDPNVNQLEEVFISDYKLTPQRQKVLDTYGKPDVVIDGKAIEKNENEYSHGLYGVLRQAFGDKISFRLYEDSTGVRYQKAVVTGGMETIVLVDGIPVLADAYQFLPNLPPSEVKSVEILDGITKNFMPLYRRVYPFSDMSLTPSMGNILAIYTYSGNGFYTATKSKGILKTSIPLFAPKKEFYIPKYEPNEVTLPGDNDVTIYWNPDLKIKEGKKIMVNYPNNDSPGKKRIIVEVISKDGKIGYKTLDYEVED</sequence>
<comment type="caution">
    <text evidence="1">The sequence shown here is derived from an EMBL/GenBank/DDBJ whole genome shotgun (WGS) entry which is preliminary data.</text>
</comment>